<feature type="compositionally biased region" description="Basic and acidic residues" evidence="1">
    <location>
        <begin position="488"/>
        <end position="498"/>
    </location>
</feature>
<feature type="compositionally biased region" description="Polar residues" evidence="1">
    <location>
        <begin position="173"/>
        <end position="198"/>
    </location>
</feature>
<evidence type="ECO:0000313" key="3">
    <source>
        <dbReference type="EMBL" id="EON99279.1"/>
    </source>
</evidence>
<keyword evidence="2" id="KW-1133">Transmembrane helix</keyword>
<proteinExistence type="predicted"/>
<name>R8BJ16_PHAM7</name>
<dbReference type="Proteomes" id="UP000014074">
    <property type="component" value="Unassembled WGS sequence"/>
</dbReference>
<keyword evidence="4" id="KW-1185">Reference proteome</keyword>
<dbReference type="OrthoDB" id="5412502at2759"/>
<evidence type="ECO:0000313" key="4">
    <source>
        <dbReference type="Proteomes" id="UP000014074"/>
    </source>
</evidence>
<evidence type="ECO:0000256" key="1">
    <source>
        <dbReference type="SAM" id="MobiDB-lite"/>
    </source>
</evidence>
<gene>
    <name evidence="3" type="ORF">UCRPA7_5198</name>
</gene>
<keyword evidence="2" id="KW-0472">Membrane</keyword>
<dbReference type="AlphaFoldDB" id="R8BJ16"/>
<dbReference type="EMBL" id="KB933174">
    <property type="protein sequence ID" value="EON99279.1"/>
    <property type="molecule type" value="Genomic_DNA"/>
</dbReference>
<dbReference type="RefSeq" id="XP_007915936.1">
    <property type="nucleotide sequence ID" value="XM_007917745.1"/>
</dbReference>
<dbReference type="eggNOG" id="ENOG502SI3B">
    <property type="taxonomic scope" value="Eukaryota"/>
</dbReference>
<feature type="transmembrane region" description="Helical" evidence="2">
    <location>
        <begin position="275"/>
        <end position="294"/>
    </location>
</feature>
<evidence type="ECO:0000256" key="2">
    <source>
        <dbReference type="SAM" id="Phobius"/>
    </source>
</evidence>
<organism evidence="3 4">
    <name type="scientific">Phaeoacremonium minimum (strain UCR-PA7)</name>
    <name type="common">Esca disease fungus</name>
    <name type="synonym">Togninia minima</name>
    <dbReference type="NCBI Taxonomy" id="1286976"/>
    <lineage>
        <taxon>Eukaryota</taxon>
        <taxon>Fungi</taxon>
        <taxon>Dikarya</taxon>
        <taxon>Ascomycota</taxon>
        <taxon>Pezizomycotina</taxon>
        <taxon>Sordariomycetes</taxon>
        <taxon>Sordariomycetidae</taxon>
        <taxon>Togniniales</taxon>
        <taxon>Togniniaceae</taxon>
        <taxon>Phaeoacremonium</taxon>
    </lineage>
</organism>
<keyword evidence="2" id="KW-0812">Transmembrane</keyword>
<dbReference type="HOGENOM" id="CLU_029043_1_0_1"/>
<reference evidence="4" key="1">
    <citation type="journal article" date="2013" name="Genome Announc.">
        <title>Draft genome sequence of the ascomycete Phaeoacremonium aleophilum strain UCR-PA7, a causal agent of the esca disease complex in grapevines.</title>
        <authorList>
            <person name="Blanco-Ulate B."/>
            <person name="Rolshausen P."/>
            <person name="Cantu D."/>
        </authorList>
    </citation>
    <scope>NUCLEOTIDE SEQUENCE [LARGE SCALE GENOMIC DNA]</scope>
    <source>
        <strain evidence="4">UCR-PA7</strain>
    </source>
</reference>
<accession>R8BJ16</accession>
<feature type="transmembrane region" description="Helical" evidence="2">
    <location>
        <begin position="245"/>
        <end position="269"/>
    </location>
</feature>
<feature type="transmembrane region" description="Helical" evidence="2">
    <location>
        <begin position="350"/>
        <end position="368"/>
    </location>
</feature>
<sequence>MSSESTSSGPTGALAWFPFGQNDSPGWRLDVVTLLAVIGENSMAEHSQAITASFLCMLPRILPAPQALLKPSRPGRMPEVTAKMCGVYSGFVLDSVGFFANIIHPLDELPALSFKVLEIKHRDRDEAGGIIAQRGSANGALRARTGSGIGRLFGRRQNTNLSGRRPSIPRAPSNDSGSNNQEKNNRPGTMTTGHSTAYGNDVEQGGEEPIPGVTRRRTVQERVTDYLSNPTLANTAKRPAVPATLLSPVHILSIFSCLLSLAMFVTGIYFKDAAAMLAIGAISIMSSIVGYASWWSPILMNRTHTNRVPRSDVMVRTREGAFILIHCTEDVARELYFGTEECKYRVGERMYRLLMGVATILLMVSVVLLGNCTFWMQVFIGVSYMLLNGLYWGMGMLPRRLFWDLSRYEWRDVTPEDAKGAEGITDENDQREGMKSFTRTLWYAIRETKRTGWVERSGAAPGTKQWRRWLAEAEENALSGNRTWPSVGRKDEIMKEGLEEPPVPGEPRTDSAEQRAPLNEVQPPANSNQRQGGTL</sequence>
<feature type="compositionally biased region" description="Polar residues" evidence="1">
    <location>
        <begin position="524"/>
        <end position="535"/>
    </location>
</feature>
<feature type="region of interest" description="Disordered" evidence="1">
    <location>
        <begin position="481"/>
        <end position="535"/>
    </location>
</feature>
<feature type="region of interest" description="Disordered" evidence="1">
    <location>
        <begin position="148"/>
        <end position="219"/>
    </location>
</feature>
<dbReference type="GeneID" id="19325726"/>
<dbReference type="KEGG" id="tmn:UCRPA7_5198"/>
<feature type="transmembrane region" description="Helical" evidence="2">
    <location>
        <begin position="374"/>
        <end position="393"/>
    </location>
</feature>
<protein>
    <submittedName>
        <fullName evidence="3">Uncharacterized protein</fullName>
    </submittedName>
</protein>